<sequence>MPHILAGPLPATLSSPPSRGLILSQSQGPLARTLHFPFHKPLLTSQTPFSHQSFPSQTQPSSLTSPALPYQKAQLPLFLQATYLRLLISNLALFIGKAYASLRKSTPTLPRALCFLRNTFYLEEIKKITEIISQGLHSTFCLFL</sequence>
<name>A0A072R630_BARBA</name>
<dbReference type="HOGENOM" id="CLU_1792668_0_0_5"/>
<dbReference type="EMBL" id="ASIV01000001">
    <property type="protein sequence ID" value="KEG21433.1"/>
    <property type="molecule type" value="Genomic_DNA"/>
</dbReference>
<gene>
    <name evidence="1" type="ORF">H710_00383</name>
</gene>
<evidence type="ECO:0000313" key="2">
    <source>
        <dbReference type="Proteomes" id="UP000031740"/>
    </source>
</evidence>
<dbReference type="AlphaFoldDB" id="A0A072R630"/>
<accession>A0A072R630</accession>
<organism evidence="1 2">
    <name type="scientific">Bartonella bacilliformis Ver097</name>
    <dbReference type="NCBI Taxonomy" id="1293911"/>
    <lineage>
        <taxon>Bacteria</taxon>
        <taxon>Pseudomonadati</taxon>
        <taxon>Pseudomonadota</taxon>
        <taxon>Alphaproteobacteria</taxon>
        <taxon>Hyphomicrobiales</taxon>
        <taxon>Bartonellaceae</taxon>
        <taxon>Bartonella</taxon>
    </lineage>
</organism>
<dbReference type="Proteomes" id="UP000031740">
    <property type="component" value="Unassembled WGS sequence"/>
</dbReference>
<comment type="caution">
    <text evidence="1">The sequence shown here is derived from an EMBL/GenBank/DDBJ whole genome shotgun (WGS) entry which is preliminary data.</text>
</comment>
<protein>
    <submittedName>
        <fullName evidence="1">Uncharacterized protein</fullName>
    </submittedName>
</protein>
<reference evidence="1 2" key="1">
    <citation type="submission" date="2013-04" db="EMBL/GenBank/DDBJ databases">
        <title>The Genome Sequence of Bartonella bacilliformis Ver097.</title>
        <authorList>
            <consortium name="The Broad Institute Genomics Platform"/>
            <consortium name="The Broad Institute Genome Sequencing Center for Infectious Disease"/>
            <person name="Feldgarden M."/>
            <person name="Kirby J."/>
            <person name="Birtles R."/>
            <person name="Dasch G."/>
            <person name="Hendrix L."/>
            <person name="Koehler J."/>
            <person name="Walker B."/>
            <person name="Young S.K."/>
            <person name="Zeng Q."/>
            <person name="Gargeya S."/>
            <person name="Fitzgerald M."/>
            <person name="Haas B."/>
            <person name="Abouelleil A."/>
            <person name="Allen A.W."/>
            <person name="Alvarado L."/>
            <person name="Arachchi H.M."/>
            <person name="Berlin A.M."/>
            <person name="Chapman S.B."/>
            <person name="Gainer-Dewar J."/>
            <person name="Goldberg J."/>
            <person name="Griggs A."/>
            <person name="Gujja S."/>
            <person name="Hansen M."/>
            <person name="Howarth C."/>
            <person name="Imamovic A."/>
            <person name="Ireland A."/>
            <person name="Larimer J."/>
            <person name="McCowan C."/>
            <person name="Murphy C."/>
            <person name="Pearson M."/>
            <person name="Poon T.W."/>
            <person name="Priest M."/>
            <person name="Roberts A."/>
            <person name="Saif S."/>
            <person name="Shea T."/>
            <person name="Sisk P."/>
            <person name="Sykes S."/>
            <person name="Wortman J."/>
            <person name="Nusbaum C."/>
            <person name="Birren B."/>
        </authorList>
    </citation>
    <scope>NUCLEOTIDE SEQUENCE [LARGE SCALE GENOMIC DNA]</scope>
    <source>
        <strain evidence="1 2">Ver097</strain>
    </source>
</reference>
<evidence type="ECO:0000313" key="1">
    <source>
        <dbReference type="EMBL" id="KEG21433.1"/>
    </source>
</evidence>
<proteinExistence type="predicted"/>